<sequence length="136" mass="15806">MRMEQIQKAVSKLKEYGPHIICGDFNALRRADYPVEEWQRFEQFAAERGWDPREERVTTCMEGEHGYLDAFARAGEGEAHTFYLPPARIRLRLDFFYASARFPARFGLRRCWHGPTAASCHRPVLLELTMESGPAR</sequence>
<proteinExistence type="predicted"/>
<organism evidence="1">
    <name type="scientific">Pyramimonas obovata</name>
    <dbReference type="NCBI Taxonomy" id="1411642"/>
    <lineage>
        <taxon>Eukaryota</taxon>
        <taxon>Viridiplantae</taxon>
        <taxon>Chlorophyta</taxon>
        <taxon>Pyramimonadophyceae</taxon>
        <taxon>Pyramimonadales</taxon>
        <taxon>Pyramimonadaceae</taxon>
        <taxon>Pyramimonas</taxon>
        <taxon>Pyramimonas incertae sedis</taxon>
    </lineage>
</organism>
<gene>
    <name evidence="1" type="ORF">POBO1169_LOCUS17635</name>
</gene>
<dbReference type="InterPro" id="IPR036691">
    <property type="entry name" value="Endo/exonu/phosph_ase_sf"/>
</dbReference>
<evidence type="ECO:0008006" key="2">
    <source>
        <dbReference type="Google" id="ProtNLM"/>
    </source>
</evidence>
<reference evidence="1" key="1">
    <citation type="submission" date="2021-01" db="EMBL/GenBank/DDBJ databases">
        <authorList>
            <person name="Corre E."/>
            <person name="Pelletier E."/>
            <person name="Niang G."/>
            <person name="Scheremetjew M."/>
            <person name="Finn R."/>
            <person name="Kale V."/>
            <person name="Holt S."/>
            <person name="Cochrane G."/>
            <person name="Meng A."/>
            <person name="Brown T."/>
            <person name="Cohen L."/>
        </authorList>
    </citation>
    <scope>NUCLEOTIDE SEQUENCE</scope>
    <source>
        <strain evidence="1">CCMP722</strain>
    </source>
</reference>
<dbReference type="Gene3D" id="3.60.10.10">
    <property type="entry name" value="Endonuclease/exonuclease/phosphatase"/>
    <property type="match status" value="1"/>
</dbReference>
<name>A0A7S0RSH6_9CHLO</name>
<dbReference type="SUPFAM" id="SSF56219">
    <property type="entry name" value="DNase I-like"/>
    <property type="match status" value="1"/>
</dbReference>
<accession>A0A7S0RSH6</accession>
<dbReference type="EMBL" id="HBFA01035191">
    <property type="protein sequence ID" value="CAD8686288.1"/>
    <property type="molecule type" value="Transcribed_RNA"/>
</dbReference>
<dbReference type="AlphaFoldDB" id="A0A7S0RSH6"/>
<evidence type="ECO:0000313" key="1">
    <source>
        <dbReference type="EMBL" id="CAD8686288.1"/>
    </source>
</evidence>
<protein>
    <recommendedName>
        <fullName evidence="2">Endonuclease/exonuclease/phosphatase domain-containing protein</fullName>
    </recommendedName>
</protein>